<protein>
    <recommendedName>
        <fullName evidence="4">DUF883 family protein</fullName>
    </recommendedName>
</protein>
<reference evidence="2 3" key="1">
    <citation type="submission" date="2020-08" db="EMBL/GenBank/DDBJ databases">
        <title>Dyella sp. G9 isolated from forest soil.</title>
        <authorList>
            <person name="Fu J."/>
            <person name="Qiu L."/>
        </authorList>
    </citation>
    <scope>NUCLEOTIDE SEQUENCE [LARGE SCALE GENOMIC DNA]</scope>
    <source>
        <strain evidence="2 3">G9</strain>
    </source>
</reference>
<dbReference type="KEGG" id="dtl:H8F01_12160"/>
<keyword evidence="3" id="KW-1185">Reference proteome</keyword>
<accession>A0A7G8PZD6</accession>
<organism evidence="2 3">
    <name type="scientific">Dyella telluris</name>
    <dbReference type="NCBI Taxonomy" id="2763498"/>
    <lineage>
        <taxon>Bacteria</taxon>
        <taxon>Pseudomonadati</taxon>
        <taxon>Pseudomonadota</taxon>
        <taxon>Gammaproteobacteria</taxon>
        <taxon>Lysobacterales</taxon>
        <taxon>Rhodanobacteraceae</taxon>
        <taxon>Dyella</taxon>
    </lineage>
</organism>
<evidence type="ECO:0008006" key="4">
    <source>
        <dbReference type="Google" id="ProtNLM"/>
    </source>
</evidence>
<proteinExistence type="predicted"/>
<keyword evidence="1" id="KW-0812">Transmembrane</keyword>
<evidence type="ECO:0000313" key="3">
    <source>
        <dbReference type="Proteomes" id="UP000515873"/>
    </source>
</evidence>
<dbReference type="AlphaFoldDB" id="A0A7G8PZD6"/>
<dbReference type="EMBL" id="CP060412">
    <property type="protein sequence ID" value="QNJ99893.1"/>
    <property type="molecule type" value="Genomic_DNA"/>
</dbReference>
<feature type="transmembrane region" description="Helical" evidence="1">
    <location>
        <begin position="80"/>
        <end position="101"/>
    </location>
</feature>
<gene>
    <name evidence="2" type="ORF">H8F01_12160</name>
</gene>
<keyword evidence="1" id="KW-1133">Transmembrane helix</keyword>
<sequence>MSRHHDFDSTVNGVRDRVRHYAGEAASRADELVDRGREASRRFGRSRTTYARRIGHAAEDFADEANYQYRRLRRQVSRHPVATTAIVAGTVGAFFLLRHLFRDRDDD</sequence>
<name>A0A7G8PZD6_9GAMM</name>
<dbReference type="RefSeq" id="WP_187055383.1">
    <property type="nucleotide sequence ID" value="NZ_CP060412.1"/>
</dbReference>
<evidence type="ECO:0000256" key="1">
    <source>
        <dbReference type="SAM" id="Phobius"/>
    </source>
</evidence>
<evidence type="ECO:0000313" key="2">
    <source>
        <dbReference type="EMBL" id="QNJ99893.1"/>
    </source>
</evidence>
<keyword evidence="1" id="KW-0472">Membrane</keyword>
<dbReference type="Proteomes" id="UP000515873">
    <property type="component" value="Chromosome"/>
</dbReference>